<feature type="compositionally biased region" description="Polar residues" evidence="7">
    <location>
        <begin position="561"/>
        <end position="572"/>
    </location>
</feature>
<evidence type="ECO:0000256" key="5">
    <source>
        <dbReference type="ARBA" id="ARBA00022691"/>
    </source>
</evidence>
<dbReference type="GO" id="GO:0003677">
    <property type="term" value="F:DNA binding"/>
    <property type="evidence" value="ECO:0007669"/>
    <property type="project" value="InterPro"/>
</dbReference>
<dbReference type="PRINTS" id="PR00506">
    <property type="entry name" value="D21N6MTFRASE"/>
</dbReference>
<dbReference type="AlphaFoldDB" id="A0A4D7K9Y0"/>
<feature type="compositionally biased region" description="Basic and acidic residues" evidence="7">
    <location>
        <begin position="8"/>
        <end position="22"/>
    </location>
</feature>
<dbReference type="KEGG" id="fpf:DCC35_16070"/>
<name>A0A4D7K9Y0_9BACT</name>
<evidence type="ECO:0000256" key="3">
    <source>
        <dbReference type="ARBA" id="ARBA00022603"/>
    </source>
</evidence>
<organism evidence="9 10">
    <name type="scientific">Mangrovivirga cuniculi</name>
    <dbReference type="NCBI Taxonomy" id="2715131"/>
    <lineage>
        <taxon>Bacteria</taxon>
        <taxon>Pseudomonadati</taxon>
        <taxon>Bacteroidota</taxon>
        <taxon>Cytophagia</taxon>
        <taxon>Cytophagales</taxon>
        <taxon>Mangrovivirgaceae</taxon>
        <taxon>Mangrovivirga</taxon>
    </lineage>
</organism>
<dbReference type="SUPFAM" id="SSF53335">
    <property type="entry name" value="S-adenosyl-L-methionine-dependent methyltransferases"/>
    <property type="match status" value="1"/>
</dbReference>
<evidence type="ECO:0000256" key="1">
    <source>
        <dbReference type="ARBA" id="ARBA00006594"/>
    </source>
</evidence>
<dbReference type="InterPro" id="IPR002295">
    <property type="entry name" value="N4/N6-MTase_EcoPI_Mod-like"/>
</dbReference>
<dbReference type="REBASE" id="310496">
    <property type="entry name" value="M.Fpa1ORF16070P"/>
</dbReference>
<evidence type="ECO:0000259" key="8">
    <source>
        <dbReference type="Pfam" id="PF01555"/>
    </source>
</evidence>
<evidence type="ECO:0000256" key="2">
    <source>
        <dbReference type="ARBA" id="ARBA00011900"/>
    </source>
</evidence>
<evidence type="ECO:0000313" key="9">
    <source>
        <dbReference type="EMBL" id="QCK16148.1"/>
    </source>
</evidence>
<accession>A0A4D7K9Y0</accession>
<keyword evidence="4 9" id="KW-0808">Transferase</keyword>
<dbReference type="InterPro" id="IPR029063">
    <property type="entry name" value="SAM-dependent_MTases_sf"/>
</dbReference>
<dbReference type="RefSeq" id="WP_137091743.1">
    <property type="nucleotide sequence ID" value="NZ_CP028923.1"/>
</dbReference>
<dbReference type="InterPro" id="IPR002052">
    <property type="entry name" value="DNA_methylase_N6_adenine_CS"/>
</dbReference>
<evidence type="ECO:0000256" key="6">
    <source>
        <dbReference type="ARBA" id="ARBA00047942"/>
    </source>
</evidence>
<keyword evidence="3 9" id="KW-0489">Methyltransferase</keyword>
<evidence type="ECO:0000256" key="4">
    <source>
        <dbReference type="ARBA" id="ARBA00022679"/>
    </source>
</evidence>
<keyword evidence="5" id="KW-0949">S-adenosyl-L-methionine</keyword>
<keyword evidence="10" id="KW-1185">Reference proteome</keyword>
<reference evidence="9 10" key="1">
    <citation type="submission" date="2018-04" db="EMBL/GenBank/DDBJ databases">
        <title>Complete genome uncultured novel isolate.</title>
        <authorList>
            <person name="Merlino G."/>
        </authorList>
    </citation>
    <scope>NUCLEOTIDE SEQUENCE [LARGE SCALE GENOMIC DNA]</scope>
    <source>
        <strain evidence="10">R1DC9</strain>
    </source>
</reference>
<dbReference type="EMBL" id="CP028923">
    <property type="protein sequence ID" value="QCK16148.1"/>
    <property type="molecule type" value="Genomic_DNA"/>
</dbReference>
<dbReference type="GO" id="GO:0009007">
    <property type="term" value="F:site-specific DNA-methyltransferase (adenine-specific) activity"/>
    <property type="evidence" value="ECO:0007669"/>
    <property type="project" value="UniProtKB-EC"/>
</dbReference>
<dbReference type="Proteomes" id="UP000298616">
    <property type="component" value="Chromosome"/>
</dbReference>
<feature type="region of interest" description="Disordered" evidence="7">
    <location>
        <begin position="1"/>
        <end position="43"/>
    </location>
</feature>
<comment type="similarity">
    <text evidence="1">Belongs to the N(4)/N(6)-methyltransferase family.</text>
</comment>
<gene>
    <name evidence="9" type="ORF">DCC35_16070</name>
</gene>
<dbReference type="GO" id="GO:0008170">
    <property type="term" value="F:N-methyltransferase activity"/>
    <property type="evidence" value="ECO:0007669"/>
    <property type="project" value="InterPro"/>
</dbReference>
<dbReference type="InterPro" id="IPR002941">
    <property type="entry name" value="DNA_methylase_N4/N6"/>
</dbReference>
<proteinExistence type="inferred from homology"/>
<dbReference type="Pfam" id="PF01555">
    <property type="entry name" value="N6_N4_Mtase"/>
    <property type="match status" value="1"/>
</dbReference>
<dbReference type="PROSITE" id="PS00092">
    <property type="entry name" value="N6_MTASE"/>
    <property type="match status" value="1"/>
</dbReference>
<dbReference type="EC" id="2.1.1.72" evidence="2"/>
<sequence length="828" mass="93352">MAKKLTKKQIEQYEHSKDERANIPHVGLVTPDSDPDTGEKKTYEYDPHLDPQLQWAGKAEHTSFEVPTVSLHVHERIDPKTIIETVKKDTDDGGQFSLFSEKKPLREAIDFYKHKEGWTNRLIAGDSLLVMNSLLEKEGMAGKVQMVYFDPPYGIKYGSNFQPFVNKRDVKDGKDDDLSAEPEMIKAFRDTWELGIHSYLSHLRDRLLLAKEVLHESGSIFVQISDENLHLVRIVLDEVFGTTNFVSLIAFKTTGGFASTTLSRTGDYLIWYAKDSSKTKYNQLFEDYKPEIGEVGYNWILFPDGSFRGLTSEEKKDHSLIPKDGKIYKATSIKSQGGTSTPQSFTYQGKTYEPGPNHHWKTSVEGLENLAKNNRIHVAKNSIQYRRFRDDFPFKQISNIWLDTGTGSFGEDKKYVVETSTKVIEKCLLMTTDPGELVLDITCGSGTTSVVGEEWGRRWITCDTSRVSIALAKQRLMTRNFDFFKLAHPKEGVSSGFDYHTAPHIMLKDIAKNETSVQEVLLDKPKIENSKTRITGPFTVEAVPAPYAKSFDELEQEDSGSDTSVARSGETNRQAEWRDELLRAGVRAKGGSIIEFTRVEPLAGTKFIQAEAETKEDIPKKVLVVFGPEHAPLEQRMVENAWQEARALKPDMLLFCAFQFDEEAAKDIDELTPAVAGMQLIKAQMNADMLTDDLRKKRSSNESFWLVGQPDVQIHKLDNGKIQVEVMGFDYYNPKTGNVESGGKKNIAMWMLDTDYDNRSLFPSQVFFPMAGAKDGWAKLAKNLKAEIDEEKIDAFKGTTSLPFEAGSAVAVKIIDDRGIESLRVLTV</sequence>
<feature type="region of interest" description="Disordered" evidence="7">
    <location>
        <begin position="553"/>
        <end position="573"/>
    </location>
</feature>
<dbReference type="Gene3D" id="3.40.50.150">
    <property type="entry name" value="Vaccinia Virus protein VP39"/>
    <property type="match status" value="1"/>
</dbReference>
<comment type="catalytic activity">
    <reaction evidence="6">
        <text>a 2'-deoxyadenosine in DNA + S-adenosyl-L-methionine = an N(6)-methyl-2'-deoxyadenosine in DNA + S-adenosyl-L-homocysteine + H(+)</text>
        <dbReference type="Rhea" id="RHEA:15197"/>
        <dbReference type="Rhea" id="RHEA-COMP:12418"/>
        <dbReference type="Rhea" id="RHEA-COMP:12419"/>
        <dbReference type="ChEBI" id="CHEBI:15378"/>
        <dbReference type="ChEBI" id="CHEBI:57856"/>
        <dbReference type="ChEBI" id="CHEBI:59789"/>
        <dbReference type="ChEBI" id="CHEBI:90615"/>
        <dbReference type="ChEBI" id="CHEBI:90616"/>
        <dbReference type="EC" id="2.1.1.72"/>
    </reaction>
</comment>
<feature type="domain" description="DNA methylase N-4/N-6" evidence="8">
    <location>
        <begin position="144"/>
        <end position="473"/>
    </location>
</feature>
<protein>
    <recommendedName>
        <fullName evidence="2">site-specific DNA-methyltransferase (adenine-specific)</fullName>
        <ecNumber evidence="2">2.1.1.72</ecNumber>
    </recommendedName>
</protein>
<dbReference type="OrthoDB" id="1273118at2"/>
<evidence type="ECO:0000313" key="10">
    <source>
        <dbReference type="Proteomes" id="UP000298616"/>
    </source>
</evidence>
<dbReference type="GO" id="GO:0032259">
    <property type="term" value="P:methylation"/>
    <property type="evidence" value="ECO:0007669"/>
    <property type="project" value="UniProtKB-KW"/>
</dbReference>
<evidence type="ECO:0000256" key="7">
    <source>
        <dbReference type="SAM" id="MobiDB-lite"/>
    </source>
</evidence>